<name>A0A926DZC9_9FIRM</name>
<evidence type="ECO:0000313" key="2">
    <source>
        <dbReference type="EMBL" id="MBC8545985.1"/>
    </source>
</evidence>
<accession>A0A926DZC9</accession>
<dbReference type="Proteomes" id="UP000653127">
    <property type="component" value="Unassembled WGS sequence"/>
</dbReference>
<evidence type="ECO:0000256" key="1">
    <source>
        <dbReference type="SAM" id="SignalP"/>
    </source>
</evidence>
<comment type="caution">
    <text evidence="2">The sequence shown here is derived from an EMBL/GenBank/DDBJ whole genome shotgun (WGS) entry which is preliminary data.</text>
</comment>
<dbReference type="EMBL" id="JACRST010000003">
    <property type="protein sequence ID" value="MBC8545985.1"/>
    <property type="molecule type" value="Genomic_DNA"/>
</dbReference>
<organism evidence="2 3">
    <name type="scientific">Ligaoa zhengdingensis</name>
    <dbReference type="NCBI Taxonomy" id="2763658"/>
    <lineage>
        <taxon>Bacteria</taxon>
        <taxon>Bacillati</taxon>
        <taxon>Bacillota</taxon>
        <taxon>Clostridia</taxon>
        <taxon>Eubacteriales</taxon>
        <taxon>Oscillospiraceae</taxon>
        <taxon>Ligaoa</taxon>
    </lineage>
</organism>
<proteinExistence type="predicted"/>
<feature type="signal peptide" evidence="1">
    <location>
        <begin position="1"/>
        <end position="25"/>
    </location>
</feature>
<evidence type="ECO:0000313" key="3">
    <source>
        <dbReference type="Proteomes" id="UP000653127"/>
    </source>
</evidence>
<gene>
    <name evidence="2" type="ORF">H8711_03425</name>
</gene>
<keyword evidence="3" id="KW-1185">Reference proteome</keyword>
<keyword evidence="1" id="KW-0732">Signal</keyword>
<dbReference type="RefSeq" id="WP_249282137.1">
    <property type="nucleotide sequence ID" value="NZ_JACRST010000003.1"/>
</dbReference>
<dbReference type="PROSITE" id="PS51257">
    <property type="entry name" value="PROKAR_LIPOPROTEIN"/>
    <property type="match status" value="1"/>
</dbReference>
<protein>
    <submittedName>
        <fullName evidence="2">Uncharacterized protein</fullName>
    </submittedName>
</protein>
<reference evidence="2" key="1">
    <citation type="submission" date="2020-08" db="EMBL/GenBank/DDBJ databases">
        <title>Genome public.</title>
        <authorList>
            <person name="Liu C."/>
            <person name="Sun Q."/>
        </authorList>
    </citation>
    <scope>NUCLEOTIDE SEQUENCE</scope>
    <source>
        <strain evidence="2">NSJ-31</strain>
    </source>
</reference>
<dbReference type="AlphaFoldDB" id="A0A926DZC9"/>
<feature type="chain" id="PRO_5038976109" evidence="1">
    <location>
        <begin position="26"/>
        <end position="441"/>
    </location>
</feature>
<sequence>MMNQLKKGFTILLTAVLCLSLTACGGAKEDIVGDDWRVSGVVVDSGTITHDGDSVDVLVTISPESAAFYRDSSEQVLFDSVSFPMTISDAEDAFNSISFNDMDGDGESDVLVSFIHENGDTTELIWIWDPVERYVFREDLSTVTISGGDLDEYVGLWEYQGENLWLKIHDDATWEFVNDQDDVIEYGTLWVDENGVTLHFDGSGDVLQLDRTVSGDLIDTANDGTLVPVEGIQSSEPYFSRNDLEINAAVEKGTFLLKDGACSYAALGDGYSVGDCYWEVTKGYDYTHDGIRELQFDAICYIPDSSIPYFDQQYVTNTDSELYDFYTGMWFTAASSYGNSSRGENYYLHTVRWRGNSYLIEFAYSTDWQYNVGDWAAVLTKSYVVYLPEDYDGLVFAAETQPDNYKDSAKRMQLDSISPEAGIMDIDTVDPYSSLYFSICY</sequence>